<comment type="caution">
    <text evidence="3">The sequence shown here is derived from an EMBL/GenBank/DDBJ whole genome shotgun (WGS) entry which is preliminary data.</text>
</comment>
<proteinExistence type="predicted"/>
<feature type="region of interest" description="Disordered" evidence="1">
    <location>
        <begin position="1"/>
        <end position="136"/>
    </location>
</feature>
<keyword evidence="2" id="KW-1133">Transmembrane helix</keyword>
<organism evidence="3 4">
    <name type="scientific">Nocardiopsis kunsanensis</name>
    <dbReference type="NCBI Taxonomy" id="141693"/>
    <lineage>
        <taxon>Bacteria</taxon>
        <taxon>Bacillati</taxon>
        <taxon>Actinomycetota</taxon>
        <taxon>Actinomycetes</taxon>
        <taxon>Streptosporangiales</taxon>
        <taxon>Nocardiopsidaceae</taxon>
        <taxon>Nocardiopsis</taxon>
    </lineage>
</organism>
<keyword evidence="4" id="KW-1185">Reference proteome</keyword>
<dbReference type="AlphaFoldDB" id="A0A918XIQ0"/>
<keyword evidence="2" id="KW-0812">Transmembrane</keyword>
<evidence type="ECO:0000256" key="2">
    <source>
        <dbReference type="SAM" id="Phobius"/>
    </source>
</evidence>
<feature type="compositionally biased region" description="Basic and acidic residues" evidence="1">
    <location>
        <begin position="112"/>
        <end position="121"/>
    </location>
</feature>
<evidence type="ECO:0000256" key="1">
    <source>
        <dbReference type="SAM" id="MobiDB-lite"/>
    </source>
</evidence>
<evidence type="ECO:0000313" key="3">
    <source>
        <dbReference type="EMBL" id="GHD33978.1"/>
    </source>
</evidence>
<sequence>MCIPRSRKRRAGGDGTVQDVSERLLGQFLGVEDELDTMEADGMNDKSDKGSGRRDGGSHMSGGEHMSGGGHMAGGSHMSGGEQMSGSGPLSGGAAEGSDGVVPAYGGSSDEGAPRSRKIDAPEAGPAEPRTVSGTGFKGVWPMLTVLVALVAGVAIGYAIGG</sequence>
<evidence type="ECO:0000313" key="4">
    <source>
        <dbReference type="Proteomes" id="UP000654947"/>
    </source>
</evidence>
<dbReference type="EMBL" id="BMXL01000028">
    <property type="protein sequence ID" value="GHD33978.1"/>
    <property type="molecule type" value="Genomic_DNA"/>
</dbReference>
<feature type="compositionally biased region" description="Basic residues" evidence="1">
    <location>
        <begin position="1"/>
        <end position="10"/>
    </location>
</feature>
<dbReference type="Proteomes" id="UP000654947">
    <property type="component" value="Unassembled WGS sequence"/>
</dbReference>
<protein>
    <submittedName>
        <fullName evidence="3">Uncharacterized protein</fullName>
    </submittedName>
</protein>
<gene>
    <name evidence="3" type="ORF">GCM10007147_39260</name>
</gene>
<reference evidence="3 4" key="1">
    <citation type="journal article" date="2014" name="Int. J. Syst. Evol. Microbiol.">
        <title>Complete genome sequence of Corynebacterium casei LMG S-19264T (=DSM 44701T), isolated from a smear-ripened cheese.</title>
        <authorList>
            <consortium name="US DOE Joint Genome Institute (JGI-PGF)"/>
            <person name="Walter F."/>
            <person name="Albersmeier A."/>
            <person name="Kalinowski J."/>
            <person name="Ruckert C."/>
        </authorList>
    </citation>
    <scope>NUCLEOTIDE SEQUENCE [LARGE SCALE GENOMIC DNA]</scope>
    <source>
        <strain evidence="3 4">KCTC 19473</strain>
    </source>
</reference>
<feature type="compositionally biased region" description="Basic and acidic residues" evidence="1">
    <location>
        <begin position="43"/>
        <end position="57"/>
    </location>
</feature>
<name>A0A918XIQ0_9ACTN</name>
<feature type="transmembrane region" description="Helical" evidence="2">
    <location>
        <begin position="140"/>
        <end position="160"/>
    </location>
</feature>
<keyword evidence="2" id="KW-0472">Membrane</keyword>
<accession>A0A918XIQ0</accession>